<evidence type="ECO:0000259" key="9">
    <source>
        <dbReference type="PROSITE" id="PS50006"/>
    </source>
</evidence>
<dbReference type="InterPro" id="IPR008969">
    <property type="entry name" value="CarboxyPept-like_regulatory"/>
</dbReference>
<evidence type="ECO:0000256" key="8">
    <source>
        <dbReference type="SAM" id="MobiDB-lite"/>
    </source>
</evidence>
<dbReference type="Proteomes" id="UP000576082">
    <property type="component" value="Unassembled WGS sequence"/>
</dbReference>
<dbReference type="InterPro" id="IPR036942">
    <property type="entry name" value="Beta-barrel_TonB_sf"/>
</dbReference>
<dbReference type="Gene3D" id="2.170.130.10">
    <property type="entry name" value="TonB-dependent receptor, plug domain"/>
    <property type="match status" value="1"/>
</dbReference>
<comment type="similarity">
    <text evidence="7">Belongs to the TonB-dependent receptor family.</text>
</comment>
<dbReference type="SUPFAM" id="SSF49464">
    <property type="entry name" value="Carboxypeptidase regulatory domain-like"/>
    <property type="match status" value="1"/>
</dbReference>
<dbReference type="Gene3D" id="2.40.170.20">
    <property type="entry name" value="TonB-dependent receptor, beta-barrel domain"/>
    <property type="match status" value="1"/>
</dbReference>
<keyword evidence="3 7" id="KW-1134">Transmembrane beta strand</keyword>
<comment type="caution">
    <text evidence="10">The sequence shown here is derived from an EMBL/GenBank/DDBJ whole genome shotgun (WGS) entry which is preliminary data.</text>
</comment>
<dbReference type="Pfam" id="PF07715">
    <property type="entry name" value="Plug"/>
    <property type="match status" value="1"/>
</dbReference>
<feature type="region of interest" description="Disordered" evidence="8">
    <location>
        <begin position="305"/>
        <end position="325"/>
    </location>
</feature>
<evidence type="ECO:0000313" key="10">
    <source>
        <dbReference type="EMBL" id="NME72246.1"/>
    </source>
</evidence>
<dbReference type="GO" id="GO:0009279">
    <property type="term" value="C:cell outer membrane"/>
    <property type="evidence" value="ECO:0007669"/>
    <property type="project" value="UniProtKB-SubCell"/>
</dbReference>
<dbReference type="InterPro" id="IPR037066">
    <property type="entry name" value="Plug_dom_sf"/>
</dbReference>
<dbReference type="AlphaFoldDB" id="A0A7X9S0U5"/>
<protein>
    <submittedName>
        <fullName evidence="10">TonB-dependent receptor</fullName>
    </submittedName>
</protein>
<reference evidence="10 11" key="1">
    <citation type="submission" date="2020-04" db="EMBL/GenBank/DDBJ databases">
        <title>Flammeovirga sp. SR4, a novel species isolated from seawater.</title>
        <authorList>
            <person name="Wang X."/>
        </authorList>
    </citation>
    <scope>NUCLEOTIDE SEQUENCE [LARGE SCALE GENOMIC DNA]</scope>
    <source>
        <strain evidence="10 11">ATCC 23126</strain>
    </source>
</reference>
<dbReference type="Pfam" id="PF13715">
    <property type="entry name" value="CarbopepD_reg_2"/>
    <property type="match status" value="1"/>
</dbReference>
<evidence type="ECO:0000313" key="11">
    <source>
        <dbReference type="Proteomes" id="UP000576082"/>
    </source>
</evidence>
<dbReference type="Gene3D" id="2.60.40.1120">
    <property type="entry name" value="Carboxypeptidase-like, regulatory domain"/>
    <property type="match status" value="1"/>
</dbReference>
<keyword evidence="10" id="KW-0675">Receptor</keyword>
<evidence type="ECO:0000256" key="1">
    <source>
        <dbReference type="ARBA" id="ARBA00004571"/>
    </source>
</evidence>
<keyword evidence="4 7" id="KW-0812">Transmembrane</keyword>
<comment type="subcellular location">
    <subcellularLocation>
        <location evidence="1 7">Cell outer membrane</location>
        <topology evidence="1 7">Multi-pass membrane protein</topology>
    </subcellularLocation>
</comment>
<name>A0A7X9S0U5_9BACT</name>
<evidence type="ECO:0000256" key="4">
    <source>
        <dbReference type="ARBA" id="ARBA00022692"/>
    </source>
</evidence>
<keyword evidence="11" id="KW-1185">Reference proteome</keyword>
<evidence type="ECO:0000256" key="6">
    <source>
        <dbReference type="ARBA" id="ARBA00023237"/>
    </source>
</evidence>
<keyword evidence="5 7" id="KW-0472">Membrane</keyword>
<feature type="domain" description="FHA" evidence="9">
    <location>
        <begin position="372"/>
        <end position="432"/>
    </location>
</feature>
<organism evidence="10 11">
    <name type="scientific">Flammeovirga aprica JL-4</name>
    <dbReference type="NCBI Taxonomy" id="694437"/>
    <lineage>
        <taxon>Bacteria</taxon>
        <taxon>Pseudomonadati</taxon>
        <taxon>Bacteroidota</taxon>
        <taxon>Cytophagia</taxon>
        <taxon>Cytophagales</taxon>
        <taxon>Flammeovirgaceae</taxon>
        <taxon>Flammeovirga</taxon>
    </lineage>
</organism>
<accession>A0A7X9S0U5</accession>
<dbReference type="PROSITE" id="PS52016">
    <property type="entry name" value="TONB_DEPENDENT_REC_3"/>
    <property type="match status" value="1"/>
</dbReference>
<keyword evidence="2 7" id="KW-0813">Transport</keyword>
<proteinExistence type="inferred from homology"/>
<keyword evidence="6 7" id="KW-0998">Cell outer membrane</keyword>
<dbReference type="InterPro" id="IPR000253">
    <property type="entry name" value="FHA_dom"/>
</dbReference>
<dbReference type="PROSITE" id="PS50006">
    <property type="entry name" value="FHA_DOMAIN"/>
    <property type="match status" value="1"/>
</dbReference>
<sequence length="814" mass="91876">MKYYVDEETGVVHIVDRWFVIKESEVVKKTVEKGAATKFKLNISGKVIDKESKEALPYVSAFVKGTANGSTSNVDGYIVLLDVPSDTSTIVFNYIGYQPKELSLMPGAQTKDLTIEMEPQVQRLEEVIVAAEREDILQVSGEHAGMIKMSPLKLKSIPNLGERDILRSFQLMPGISAANENSSGLYVRGGTPDQVLVLYDGFTVYNVEHMFGFFSAFNSNAIKDVQLYKGGFDAKYGGRTSSVLEITGKEGNQNEFNMAADLSLMSINGFVEFPIGKKASVILAGRRSWQSPLYNKIFNQYSDNSSTTQGGNMPQAPSGGIGSRSRSQQETISYFYDLNGKFTYRPTDKDIIGLSIYNGEDHLDNSLSPNGGRMGLSSSITDLTNWGNTGASLKWSRQHNDRFYGNLLVSYSNYFSDRDRSTSGSFVSGDSTIDISRGHLENNNLLDYTAKMDFGYKLTKDHHLGFGVQATHNDIQYAYQQNDSISIIDRNTEGQTYSLYLEDKITLMDRRWMLTPGLRYNYFTGTEKSYYEPRLNSTYILNDRIKLKGSTGLYYQFARRVVREDINEGSRDFWVLSDNDKLPVSSSLQFIGGASYETPMYLFDVEGFYKKLNNVTEYSLRIETNRDGTDYSENFFTGDGESKGIDFLVQKKHGDFTGWLGYTLAQVTNYIPEFGDYHFHAAHDVTHEFKAVFTYTWRRWDLGMNWIYASGKPYTAPQGGYQVELPNGSSESFITVSSKNGNRLPDYHRLDMSATYNFKIGQQAPASIGFSVFNVYNRSNVWYMEYEITDEEIIQTPVYYLGITPNVTLSVKLK</sequence>
<evidence type="ECO:0000256" key="7">
    <source>
        <dbReference type="PROSITE-ProRule" id="PRU01360"/>
    </source>
</evidence>
<gene>
    <name evidence="10" type="ORF">HHU12_30075</name>
</gene>
<dbReference type="InterPro" id="IPR012910">
    <property type="entry name" value="Plug_dom"/>
</dbReference>
<dbReference type="EMBL" id="JABANE010000145">
    <property type="protein sequence ID" value="NME72246.1"/>
    <property type="molecule type" value="Genomic_DNA"/>
</dbReference>
<evidence type="ECO:0000256" key="5">
    <source>
        <dbReference type="ARBA" id="ARBA00023136"/>
    </source>
</evidence>
<dbReference type="InterPro" id="IPR039426">
    <property type="entry name" value="TonB-dep_rcpt-like"/>
</dbReference>
<evidence type="ECO:0000256" key="2">
    <source>
        <dbReference type="ARBA" id="ARBA00022448"/>
    </source>
</evidence>
<dbReference type="SUPFAM" id="SSF56935">
    <property type="entry name" value="Porins"/>
    <property type="match status" value="1"/>
</dbReference>
<evidence type="ECO:0000256" key="3">
    <source>
        <dbReference type="ARBA" id="ARBA00022452"/>
    </source>
</evidence>